<gene>
    <name evidence="1" type="ORF">METZ01_LOCUS507925</name>
</gene>
<sequence>MIKNSKKIFITIFVLVFQLNASALLLAKDPKQIPSFRIRNLSG</sequence>
<accession>A0A383EEB4</accession>
<reference evidence="1" key="1">
    <citation type="submission" date="2018-05" db="EMBL/GenBank/DDBJ databases">
        <authorList>
            <person name="Lanie J.A."/>
            <person name="Ng W.-L."/>
            <person name="Kazmierczak K.M."/>
            <person name="Andrzejewski T.M."/>
            <person name="Davidsen T.M."/>
            <person name="Wayne K.J."/>
            <person name="Tettelin H."/>
            <person name="Glass J.I."/>
            <person name="Rusch D."/>
            <person name="Podicherti R."/>
            <person name="Tsui H.-C.T."/>
            <person name="Winkler M.E."/>
        </authorList>
    </citation>
    <scope>NUCLEOTIDE SEQUENCE</scope>
</reference>
<organism evidence="1">
    <name type="scientific">marine metagenome</name>
    <dbReference type="NCBI Taxonomy" id="408172"/>
    <lineage>
        <taxon>unclassified sequences</taxon>
        <taxon>metagenomes</taxon>
        <taxon>ecological metagenomes</taxon>
    </lineage>
</organism>
<dbReference type="EMBL" id="UINC01225139">
    <property type="protein sequence ID" value="SVE55071.1"/>
    <property type="molecule type" value="Genomic_DNA"/>
</dbReference>
<proteinExistence type="predicted"/>
<protein>
    <submittedName>
        <fullName evidence="1">Uncharacterized protein</fullName>
    </submittedName>
</protein>
<evidence type="ECO:0000313" key="1">
    <source>
        <dbReference type="EMBL" id="SVE55071.1"/>
    </source>
</evidence>
<feature type="non-terminal residue" evidence="1">
    <location>
        <position position="43"/>
    </location>
</feature>
<dbReference type="AlphaFoldDB" id="A0A383EEB4"/>
<name>A0A383EEB4_9ZZZZ</name>